<organism evidence="1 2">
    <name type="scientific">Huso huso</name>
    <name type="common">Beluga</name>
    <name type="synonym">Acipenser huso</name>
    <dbReference type="NCBI Taxonomy" id="61971"/>
    <lineage>
        <taxon>Eukaryota</taxon>
        <taxon>Metazoa</taxon>
        <taxon>Chordata</taxon>
        <taxon>Craniata</taxon>
        <taxon>Vertebrata</taxon>
        <taxon>Euteleostomi</taxon>
        <taxon>Actinopterygii</taxon>
        <taxon>Chondrostei</taxon>
        <taxon>Acipenseriformes</taxon>
        <taxon>Acipenseridae</taxon>
        <taxon>Huso</taxon>
    </lineage>
</organism>
<dbReference type="EMBL" id="JAHFZB010000023">
    <property type="protein sequence ID" value="KAK6476212.1"/>
    <property type="molecule type" value="Genomic_DNA"/>
</dbReference>
<evidence type="ECO:0000313" key="1">
    <source>
        <dbReference type="EMBL" id="KAK6476212.1"/>
    </source>
</evidence>
<protein>
    <submittedName>
        <fullName evidence="1">Uncharacterized protein</fullName>
    </submittedName>
</protein>
<evidence type="ECO:0000313" key="2">
    <source>
        <dbReference type="Proteomes" id="UP001369086"/>
    </source>
</evidence>
<sequence>MFCYSNRNCLMDSGSVLEYMLRCTELTVQGLSSYNMLINNNELPGRAKDACACDSIVILSNALCRSNASPS</sequence>
<comment type="caution">
    <text evidence="1">The sequence shown here is derived from an EMBL/GenBank/DDBJ whole genome shotgun (WGS) entry which is preliminary data.</text>
</comment>
<accession>A0ABR0YUD3</accession>
<reference evidence="1 2" key="1">
    <citation type="submission" date="2021-05" db="EMBL/GenBank/DDBJ databases">
        <authorList>
            <person name="Zahm M."/>
            <person name="Klopp C."/>
            <person name="Cabau C."/>
            <person name="Kuhl H."/>
            <person name="Suciu R."/>
            <person name="Ciorpac M."/>
            <person name="Holostenco D."/>
            <person name="Gessner J."/>
            <person name="Wuertz S."/>
            <person name="Hohne C."/>
            <person name="Stock M."/>
            <person name="Gislard M."/>
            <person name="Lluch J."/>
            <person name="Milhes M."/>
            <person name="Lampietro C."/>
            <person name="Lopez Roques C."/>
            <person name="Donnadieu C."/>
            <person name="Du K."/>
            <person name="Schartl M."/>
            <person name="Guiguen Y."/>
        </authorList>
    </citation>
    <scope>NUCLEOTIDE SEQUENCE [LARGE SCALE GENOMIC DNA]</scope>
    <source>
        <strain evidence="1">Hh-F2</strain>
        <tissue evidence="1">Blood</tissue>
    </source>
</reference>
<proteinExistence type="predicted"/>
<keyword evidence="2" id="KW-1185">Reference proteome</keyword>
<name>A0ABR0YUD3_HUSHU</name>
<gene>
    <name evidence="1" type="ORF">HHUSO_G24262</name>
</gene>
<dbReference type="Proteomes" id="UP001369086">
    <property type="component" value="Unassembled WGS sequence"/>
</dbReference>